<dbReference type="Proteomes" id="UP000620262">
    <property type="component" value="Unassembled WGS sequence"/>
</dbReference>
<dbReference type="SUPFAM" id="SSF64518">
    <property type="entry name" value="Phase 1 flagellin"/>
    <property type="match status" value="1"/>
</dbReference>
<dbReference type="InterPro" id="IPR001492">
    <property type="entry name" value="Flagellin"/>
</dbReference>
<comment type="subcellular location">
    <subcellularLocation>
        <location evidence="3">Secreted</location>
    </subcellularLocation>
    <subcellularLocation>
        <location evidence="3">Bacterial flagellum</location>
    </subcellularLocation>
</comment>
<keyword evidence="6" id="KW-0966">Cell projection</keyword>
<accession>A0ABR9ILI6</accession>
<dbReference type="RefSeq" id="WP_192728136.1">
    <property type="nucleotide sequence ID" value="NZ_BAAAVL010000001.1"/>
</dbReference>
<keyword evidence="3" id="KW-0964">Secreted</keyword>
<proteinExistence type="inferred from homology"/>
<sequence length="317" mass="33445">MTVKITNAAAVSALAVLRSITKESTDVQQQISTAKRVATAADDATYWSIASVMRGDSTNLGTIGDALGLGAAKVDSTYTAMNSAIDLLGDLRAKLVAAREPGADKDKINAEITEYKNQLQTMVEGTAFAGENWLLNGQPAAPPQWTIIGSFVRAPTGEYQAQTIDFPSSQTILIDRNNANGGLFTKDVNGNADGTPVRNYYLLNANSATPATGTAISISKSTTDSQLTDMLTATDAILKQLTNSAAGIGIMKARIDDQIDYTADLSDAVDKSVGALVDTDMDEASTRQKAIETQKQMAVEAISILNTSASKILILLE</sequence>
<dbReference type="PANTHER" id="PTHR42792:SF2">
    <property type="entry name" value="FLAGELLIN"/>
    <property type="match status" value="1"/>
</dbReference>
<evidence type="ECO:0000313" key="6">
    <source>
        <dbReference type="EMBL" id="MBE1504047.1"/>
    </source>
</evidence>
<dbReference type="InterPro" id="IPR046358">
    <property type="entry name" value="Flagellin_C"/>
</dbReference>
<feature type="domain" description="Flagellin C-terminal" evidence="5">
    <location>
        <begin position="232"/>
        <end position="316"/>
    </location>
</feature>
<comment type="caution">
    <text evidence="6">The sequence shown here is derived from an EMBL/GenBank/DDBJ whole genome shotgun (WGS) entry which is preliminary data.</text>
</comment>
<evidence type="ECO:0000256" key="1">
    <source>
        <dbReference type="ARBA" id="ARBA00005709"/>
    </source>
</evidence>
<protein>
    <recommendedName>
        <fullName evidence="3">Flagellin</fullName>
    </recommendedName>
</protein>
<dbReference type="EMBL" id="JADBEC010000001">
    <property type="protein sequence ID" value="MBE1504047.1"/>
    <property type="molecule type" value="Genomic_DNA"/>
</dbReference>
<evidence type="ECO:0000313" key="7">
    <source>
        <dbReference type="Proteomes" id="UP000620262"/>
    </source>
</evidence>
<reference evidence="6 7" key="1">
    <citation type="submission" date="2020-10" db="EMBL/GenBank/DDBJ databases">
        <title>Sequencing the genomes of 1000 actinobacteria strains.</title>
        <authorList>
            <person name="Klenk H.-P."/>
        </authorList>
    </citation>
    <scope>NUCLEOTIDE SEQUENCE [LARGE SCALE GENOMIC DNA]</scope>
    <source>
        <strain evidence="6 7">DSM 7307</strain>
    </source>
</reference>
<organism evidence="6 7">
    <name type="scientific">Rhizobium viscosum</name>
    <name type="common">Arthrobacter viscosus</name>
    <dbReference type="NCBI Taxonomy" id="1673"/>
    <lineage>
        <taxon>Bacteria</taxon>
        <taxon>Pseudomonadati</taxon>
        <taxon>Pseudomonadota</taxon>
        <taxon>Alphaproteobacteria</taxon>
        <taxon>Hyphomicrobiales</taxon>
        <taxon>Rhizobiaceae</taxon>
        <taxon>Rhizobium/Agrobacterium group</taxon>
        <taxon>Rhizobium</taxon>
    </lineage>
</organism>
<evidence type="ECO:0000259" key="4">
    <source>
        <dbReference type="Pfam" id="PF00669"/>
    </source>
</evidence>
<keyword evidence="7" id="KW-1185">Reference proteome</keyword>
<dbReference type="Pfam" id="PF00700">
    <property type="entry name" value="Flagellin_C"/>
    <property type="match status" value="1"/>
</dbReference>
<keyword evidence="6" id="KW-0969">Cilium</keyword>
<evidence type="ECO:0000256" key="2">
    <source>
        <dbReference type="ARBA" id="ARBA00023143"/>
    </source>
</evidence>
<dbReference type="InterPro" id="IPR001029">
    <property type="entry name" value="Flagellin_N"/>
</dbReference>
<evidence type="ECO:0000256" key="3">
    <source>
        <dbReference type="RuleBase" id="RU362073"/>
    </source>
</evidence>
<dbReference type="Pfam" id="PF00669">
    <property type="entry name" value="Flagellin_N"/>
    <property type="match status" value="1"/>
</dbReference>
<evidence type="ECO:0000259" key="5">
    <source>
        <dbReference type="Pfam" id="PF00700"/>
    </source>
</evidence>
<dbReference type="PANTHER" id="PTHR42792">
    <property type="entry name" value="FLAGELLIN"/>
    <property type="match status" value="1"/>
</dbReference>
<keyword evidence="2 3" id="KW-0975">Bacterial flagellum</keyword>
<comment type="similarity">
    <text evidence="1 3">Belongs to the bacterial flagellin family.</text>
</comment>
<name>A0ABR9ILI6_RHIVS</name>
<dbReference type="Gene3D" id="1.20.1330.10">
    <property type="entry name" value="f41 fragment of flagellin, N-terminal domain"/>
    <property type="match status" value="1"/>
</dbReference>
<feature type="domain" description="Flagellin N-terminal" evidence="4">
    <location>
        <begin position="6"/>
        <end position="134"/>
    </location>
</feature>
<comment type="function">
    <text evidence="3">Flagellin is the subunit protein which polymerizes to form the filaments of bacterial flagella.</text>
</comment>
<gene>
    <name evidence="6" type="ORF">H4W29_001228</name>
</gene>
<keyword evidence="6" id="KW-0282">Flagellum</keyword>